<dbReference type="EMBL" id="SRLO01000113">
    <property type="protein sequence ID" value="TNN74528.1"/>
    <property type="molecule type" value="Genomic_DNA"/>
</dbReference>
<comment type="caution">
    <text evidence="2">The sequence shown here is derived from an EMBL/GenBank/DDBJ whole genome shotgun (WGS) entry which is preliminary data.</text>
</comment>
<feature type="compositionally biased region" description="Basic and acidic residues" evidence="1">
    <location>
        <begin position="175"/>
        <end position="185"/>
    </location>
</feature>
<reference evidence="2 3" key="1">
    <citation type="submission" date="2019-03" db="EMBL/GenBank/DDBJ databases">
        <title>First draft genome of Liparis tanakae, snailfish: a comprehensive survey of snailfish specific genes.</title>
        <authorList>
            <person name="Kim W."/>
            <person name="Song I."/>
            <person name="Jeong J.-H."/>
            <person name="Kim D."/>
            <person name="Kim S."/>
            <person name="Ryu S."/>
            <person name="Song J.Y."/>
            <person name="Lee S.K."/>
        </authorList>
    </citation>
    <scope>NUCLEOTIDE SEQUENCE [LARGE SCALE GENOMIC DNA]</scope>
    <source>
        <tissue evidence="2">Muscle</tissue>
    </source>
</reference>
<evidence type="ECO:0000256" key="1">
    <source>
        <dbReference type="SAM" id="MobiDB-lite"/>
    </source>
</evidence>
<gene>
    <name evidence="2" type="ORF">EYF80_015308</name>
</gene>
<evidence type="ECO:0000313" key="3">
    <source>
        <dbReference type="Proteomes" id="UP000314294"/>
    </source>
</evidence>
<dbReference type="Proteomes" id="UP000314294">
    <property type="component" value="Unassembled WGS sequence"/>
</dbReference>
<dbReference type="AlphaFoldDB" id="A0A4Z2I980"/>
<feature type="compositionally biased region" description="Basic and acidic residues" evidence="1">
    <location>
        <begin position="205"/>
        <end position="214"/>
    </location>
</feature>
<sequence>MPRNLCLCITGVDYTAALWGPASCTYPNSRGIIKSFSSITLFLFPKPVERQEINHQFVSATDGQRPHTHAGAAVEAPELTETSLSELLSDSEMGVQSKVDRHRPGVGVALRRLALRGGVFARFGDEGQRCVLSDALDDSIGVTWFREPQQGTREEEVGVIVLGWECLPLRHESLGKEKESGREQGEAGIQQEGGRGRGRGRMGGTKKDEVKPKGFGEVGSGRVERGGEGTERGLGEEQRERGKC</sequence>
<proteinExistence type="predicted"/>
<feature type="compositionally biased region" description="Basic and acidic residues" evidence="1">
    <location>
        <begin position="222"/>
        <end position="244"/>
    </location>
</feature>
<feature type="region of interest" description="Disordered" evidence="1">
    <location>
        <begin position="175"/>
        <end position="244"/>
    </location>
</feature>
<protein>
    <submittedName>
        <fullName evidence="2">Uncharacterized protein</fullName>
    </submittedName>
</protein>
<evidence type="ECO:0000313" key="2">
    <source>
        <dbReference type="EMBL" id="TNN74528.1"/>
    </source>
</evidence>
<organism evidence="2 3">
    <name type="scientific">Liparis tanakae</name>
    <name type="common">Tanaka's snailfish</name>
    <dbReference type="NCBI Taxonomy" id="230148"/>
    <lineage>
        <taxon>Eukaryota</taxon>
        <taxon>Metazoa</taxon>
        <taxon>Chordata</taxon>
        <taxon>Craniata</taxon>
        <taxon>Vertebrata</taxon>
        <taxon>Euteleostomi</taxon>
        <taxon>Actinopterygii</taxon>
        <taxon>Neopterygii</taxon>
        <taxon>Teleostei</taxon>
        <taxon>Neoteleostei</taxon>
        <taxon>Acanthomorphata</taxon>
        <taxon>Eupercaria</taxon>
        <taxon>Perciformes</taxon>
        <taxon>Cottioidei</taxon>
        <taxon>Cottales</taxon>
        <taxon>Liparidae</taxon>
        <taxon>Liparis</taxon>
    </lineage>
</organism>
<keyword evidence="3" id="KW-1185">Reference proteome</keyword>
<name>A0A4Z2I980_9TELE</name>
<accession>A0A4Z2I980</accession>